<feature type="DNA-binding region" description="OmpR/PhoB-type" evidence="2">
    <location>
        <begin position="359"/>
        <end position="463"/>
    </location>
</feature>
<dbReference type="InterPro" id="IPR027417">
    <property type="entry name" value="P-loop_NTPase"/>
</dbReference>
<dbReference type="Pfam" id="PF00486">
    <property type="entry name" value="Trans_reg_C"/>
    <property type="match status" value="1"/>
</dbReference>
<dbReference type="EMBL" id="BNJF01000001">
    <property type="protein sequence ID" value="GHO43232.1"/>
    <property type="molecule type" value="Genomic_DNA"/>
</dbReference>
<evidence type="ECO:0000256" key="1">
    <source>
        <dbReference type="ARBA" id="ARBA00023125"/>
    </source>
</evidence>
<dbReference type="CDD" id="cd00383">
    <property type="entry name" value="trans_reg_C"/>
    <property type="match status" value="1"/>
</dbReference>
<dbReference type="Pfam" id="PF05729">
    <property type="entry name" value="NACHT"/>
    <property type="match status" value="1"/>
</dbReference>
<dbReference type="PROSITE" id="PS51755">
    <property type="entry name" value="OMPR_PHOB"/>
    <property type="match status" value="1"/>
</dbReference>
<proteinExistence type="predicted"/>
<dbReference type="AlphaFoldDB" id="A0A8J3HSN3"/>
<dbReference type="Proteomes" id="UP000612362">
    <property type="component" value="Unassembled WGS sequence"/>
</dbReference>
<dbReference type="InterPro" id="IPR036388">
    <property type="entry name" value="WH-like_DNA-bd_sf"/>
</dbReference>
<protein>
    <recommendedName>
        <fullName evidence="3">OmpR/PhoB-type domain-containing protein</fullName>
    </recommendedName>
</protein>
<dbReference type="Gene3D" id="3.40.50.300">
    <property type="entry name" value="P-loop containing nucleotide triphosphate hydrolases"/>
    <property type="match status" value="1"/>
</dbReference>
<dbReference type="SUPFAM" id="SSF52540">
    <property type="entry name" value="P-loop containing nucleoside triphosphate hydrolases"/>
    <property type="match status" value="1"/>
</dbReference>
<organism evidence="4 5">
    <name type="scientific">Ktedonospora formicarum</name>
    <dbReference type="NCBI Taxonomy" id="2778364"/>
    <lineage>
        <taxon>Bacteria</taxon>
        <taxon>Bacillati</taxon>
        <taxon>Chloroflexota</taxon>
        <taxon>Ktedonobacteria</taxon>
        <taxon>Ktedonobacterales</taxon>
        <taxon>Ktedonobacteraceae</taxon>
        <taxon>Ktedonospora</taxon>
    </lineage>
</organism>
<name>A0A8J3HSN3_9CHLR</name>
<evidence type="ECO:0000313" key="4">
    <source>
        <dbReference type="EMBL" id="GHO43232.1"/>
    </source>
</evidence>
<evidence type="ECO:0000256" key="2">
    <source>
        <dbReference type="PROSITE-ProRule" id="PRU01091"/>
    </source>
</evidence>
<dbReference type="SMART" id="SM00862">
    <property type="entry name" value="Trans_reg_C"/>
    <property type="match status" value="1"/>
</dbReference>
<feature type="domain" description="OmpR/PhoB-type" evidence="3">
    <location>
        <begin position="359"/>
        <end position="463"/>
    </location>
</feature>
<comment type="caution">
    <text evidence="4">The sequence shown here is derived from an EMBL/GenBank/DDBJ whole genome shotgun (WGS) entry which is preliminary data.</text>
</comment>
<keyword evidence="1 2" id="KW-0238">DNA-binding</keyword>
<dbReference type="InterPro" id="IPR001867">
    <property type="entry name" value="OmpR/PhoB-type_DNA-bd"/>
</dbReference>
<dbReference type="Gene3D" id="1.10.10.10">
    <property type="entry name" value="Winged helix-like DNA-binding domain superfamily/Winged helix DNA-binding domain"/>
    <property type="match status" value="1"/>
</dbReference>
<dbReference type="InterPro" id="IPR016032">
    <property type="entry name" value="Sig_transdc_resp-reg_C-effctor"/>
</dbReference>
<evidence type="ECO:0000313" key="5">
    <source>
        <dbReference type="Proteomes" id="UP000612362"/>
    </source>
</evidence>
<gene>
    <name evidence="4" type="ORF">KSX_13950</name>
</gene>
<dbReference type="GO" id="GO:0003677">
    <property type="term" value="F:DNA binding"/>
    <property type="evidence" value="ECO:0007669"/>
    <property type="project" value="UniProtKB-UniRule"/>
</dbReference>
<reference evidence="4" key="1">
    <citation type="submission" date="2020-10" db="EMBL/GenBank/DDBJ databases">
        <title>Taxonomic study of unclassified bacteria belonging to the class Ktedonobacteria.</title>
        <authorList>
            <person name="Yabe S."/>
            <person name="Wang C.M."/>
            <person name="Zheng Y."/>
            <person name="Sakai Y."/>
            <person name="Cavaletti L."/>
            <person name="Monciardini P."/>
            <person name="Donadio S."/>
        </authorList>
    </citation>
    <scope>NUCLEOTIDE SEQUENCE</scope>
    <source>
        <strain evidence="4">SOSP1-1</strain>
    </source>
</reference>
<dbReference type="RefSeq" id="WP_220192715.1">
    <property type="nucleotide sequence ID" value="NZ_BNJF01000001.1"/>
</dbReference>
<keyword evidence="5" id="KW-1185">Reference proteome</keyword>
<dbReference type="GO" id="GO:0006355">
    <property type="term" value="P:regulation of DNA-templated transcription"/>
    <property type="evidence" value="ECO:0007669"/>
    <property type="project" value="InterPro"/>
</dbReference>
<dbReference type="InterPro" id="IPR007111">
    <property type="entry name" value="NACHT_NTPase"/>
</dbReference>
<accession>A0A8J3HSN3</accession>
<dbReference type="GO" id="GO:0000160">
    <property type="term" value="P:phosphorelay signal transduction system"/>
    <property type="evidence" value="ECO:0007669"/>
    <property type="project" value="InterPro"/>
</dbReference>
<evidence type="ECO:0000259" key="3">
    <source>
        <dbReference type="PROSITE" id="PS51755"/>
    </source>
</evidence>
<sequence length="469" mass="53894">MENQNERLLQFRRRDIEQVMGALRAGNSCALIGVDGVGKSMLLKRFLTPTLREYYLPETYDHTFFFVLNSHELNNVSPLSYYRRMASLLKPLMHQYGLPITGENALLIADEDVASDVLFQRVEALIQCDERLLIAFFLDEFDIAYAKIEPQFMRVLKALRYRARGRVCYIIVSNNLPQLICEARTRKLAREAFEELFNRRVIGIKPLGQEDAFMLIDERLKGVALRGYAPSYTSLRRLLFEVTGGHHGLLKTALQALIDGEVQLQERETVASLSEKLLDDETIISKCEQLWNSLSESEQQCLKHLQRGLLSKMLISQQFTNRQMHEVLYSLQIKGLLLESSRSKMYRCFAPLFGSFVMQQISSVAPGIQLDFARQQIWVDGILLPGRLTPSQVKLLRFLVAHAGEICPRQDTTRAVYDEEYNADLDDARLDALVERTRKHIGDDSRAPRFLETVRGSGHRLNEYQGEHF</sequence>
<dbReference type="SUPFAM" id="SSF46894">
    <property type="entry name" value="C-terminal effector domain of the bipartite response regulators"/>
    <property type="match status" value="1"/>
</dbReference>